<reference evidence="1" key="1">
    <citation type="submission" date="2020-08" db="EMBL/GenBank/DDBJ databases">
        <title>Multicomponent nature underlies the extraordinary mechanical properties of spider dragline silk.</title>
        <authorList>
            <person name="Kono N."/>
            <person name="Nakamura H."/>
            <person name="Mori M."/>
            <person name="Yoshida Y."/>
            <person name="Ohtoshi R."/>
            <person name="Malay A.D."/>
            <person name="Moran D.A.P."/>
            <person name="Tomita M."/>
            <person name="Numata K."/>
            <person name="Arakawa K."/>
        </authorList>
    </citation>
    <scope>NUCLEOTIDE SEQUENCE</scope>
</reference>
<dbReference type="Proteomes" id="UP000886998">
    <property type="component" value="Unassembled WGS sequence"/>
</dbReference>
<sequence>MASSTLDWWTLEPYSVDPKCANLSKDSTTSSSKAKTHEFCHQSQCGLCSGGEPRQPVCGKLQNVSRLPCSRLSHPQFSLGEKMDPRLYPKGARHTSDTTRILFTDVV</sequence>
<dbReference type="AlphaFoldDB" id="A0A8X7BPA0"/>
<proteinExistence type="predicted"/>
<comment type="caution">
    <text evidence="1">The sequence shown here is derived from an EMBL/GenBank/DDBJ whole genome shotgun (WGS) entry which is preliminary data.</text>
</comment>
<gene>
    <name evidence="1" type="ORF">TNIN_91681</name>
</gene>
<dbReference type="EMBL" id="BMAV01000383">
    <property type="protein sequence ID" value="GFY37607.1"/>
    <property type="molecule type" value="Genomic_DNA"/>
</dbReference>
<protein>
    <submittedName>
        <fullName evidence="1">Uncharacterized protein</fullName>
    </submittedName>
</protein>
<keyword evidence="2" id="KW-1185">Reference proteome</keyword>
<name>A0A8X7BPA0_9ARAC</name>
<organism evidence="1 2">
    <name type="scientific">Trichonephila inaurata madagascariensis</name>
    <dbReference type="NCBI Taxonomy" id="2747483"/>
    <lineage>
        <taxon>Eukaryota</taxon>
        <taxon>Metazoa</taxon>
        <taxon>Ecdysozoa</taxon>
        <taxon>Arthropoda</taxon>
        <taxon>Chelicerata</taxon>
        <taxon>Arachnida</taxon>
        <taxon>Araneae</taxon>
        <taxon>Araneomorphae</taxon>
        <taxon>Entelegynae</taxon>
        <taxon>Araneoidea</taxon>
        <taxon>Nephilidae</taxon>
        <taxon>Trichonephila</taxon>
        <taxon>Trichonephila inaurata</taxon>
    </lineage>
</organism>
<evidence type="ECO:0000313" key="2">
    <source>
        <dbReference type="Proteomes" id="UP000886998"/>
    </source>
</evidence>
<evidence type="ECO:0000313" key="1">
    <source>
        <dbReference type="EMBL" id="GFY37607.1"/>
    </source>
</evidence>
<accession>A0A8X7BPA0</accession>